<keyword evidence="4" id="KW-0249">Electron transport</keyword>
<keyword evidence="5 7" id="KW-1133">Transmembrane helix</keyword>
<dbReference type="Pfam" id="PF24681">
    <property type="entry name" value="Kelch_KLHDC2_KLHL20_DRC7"/>
    <property type="match status" value="1"/>
</dbReference>
<dbReference type="PANTHER" id="PTHR23130">
    <property type="entry name" value="CYTOCHROME B561 AND DOMON DOMAIN-CONTAINING PROTEIN"/>
    <property type="match status" value="1"/>
</dbReference>
<feature type="transmembrane region" description="Helical" evidence="7">
    <location>
        <begin position="400"/>
        <end position="422"/>
    </location>
</feature>
<dbReference type="InterPro" id="IPR011043">
    <property type="entry name" value="Gal_Oxase/kelch_b-propeller"/>
</dbReference>
<dbReference type="Proteomes" id="UP000591131">
    <property type="component" value="Unassembled WGS sequence"/>
</dbReference>
<evidence type="ECO:0000256" key="2">
    <source>
        <dbReference type="ARBA" id="ARBA00022448"/>
    </source>
</evidence>
<evidence type="ECO:0000256" key="1">
    <source>
        <dbReference type="ARBA" id="ARBA00004370"/>
    </source>
</evidence>
<dbReference type="Gene3D" id="2.120.10.80">
    <property type="entry name" value="Kelch-type beta propeller"/>
    <property type="match status" value="2"/>
</dbReference>
<feature type="transmembrane region" description="Helical" evidence="7">
    <location>
        <begin position="503"/>
        <end position="524"/>
    </location>
</feature>
<sequence>MISLLPIFFVLTQAVPLQWQAIDNGGGPGARDRPAIGYDPLRNNLVSFGGRSGATLHQDTWYFNLDSGTWTQVNARNPPPARYDAISGFDEFTGLFVMSTGDANPIFFNDIWVLVDYSTPNAQWIRVDANSTLTFEPRYGCGGGMAKDGYFYISLGFGGQRRFSDTYRFQIRSASDGSWEKVADGYQYAIDEPHARCLVGNAIIPDTSRGKFMMYGGCANGFTVGGPCPAYDTWLLDSSSNWKRQADGPIPTVFGDMAAWGMNHVMMYGGSEASQVISITKQSPADVHMLDITTNKWTSYVATLPSGIPSLTTSSPAVALHRLVPISTNPPSVLLFGGRINGHVLMLTGALNDTPTSSGWFYLSWIWLHGIFMFAGWGLCLPIGAFIFRYFRHANFAWPAHLALQTMGLAFSIVGFIASFYTGGTFDFAHAYIGIIVFILGCLQPINAAFRCHPRGRNFLCKIDYGKRYIFNAIHQIGGRAAIILGIVNIMLGIPLAQLRAGWLIGVGVWFLVFILAHFVCELLRWMGILPRIPRSYNELYLPGPFKKLHTNAHRDEDLIAEQIDPSMAKN</sequence>
<dbReference type="PROSITE" id="PS50939">
    <property type="entry name" value="CYTOCHROME_B561"/>
    <property type="match status" value="1"/>
</dbReference>
<dbReference type="AlphaFoldDB" id="A0A7J6LSF2"/>
<dbReference type="EMBL" id="JAAPAO010000365">
    <property type="protein sequence ID" value="KAF4661811.1"/>
    <property type="molecule type" value="Genomic_DNA"/>
</dbReference>
<comment type="subcellular location">
    <subcellularLocation>
        <location evidence="1">Membrane</location>
    </subcellularLocation>
</comment>
<dbReference type="InterPro" id="IPR015915">
    <property type="entry name" value="Kelch-typ_b-propeller"/>
</dbReference>
<accession>A0A7J6LSF2</accession>
<comment type="caution">
    <text evidence="9">The sequence shown here is derived from an EMBL/GenBank/DDBJ whole genome shotgun (WGS) entry which is preliminary data.</text>
</comment>
<feature type="transmembrane region" description="Helical" evidence="7">
    <location>
        <begin position="360"/>
        <end position="388"/>
    </location>
</feature>
<evidence type="ECO:0000313" key="9">
    <source>
        <dbReference type="EMBL" id="KAF4661811.1"/>
    </source>
</evidence>
<feature type="transmembrane region" description="Helical" evidence="7">
    <location>
        <begin position="428"/>
        <end position="450"/>
    </location>
</feature>
<feature type="domain" description="Cytochrome b561" evidence="8">
    <location>
        <begin position="337"/>
        <end position="530"/>
    </location>
</feature>
<dbReference type="Gene3D" id="1.20.120.1770">
    <property type="match status" value="1"/>
</dbReference>
<evidence type="ECO:0000256" key="7">
    <source>
        <dbReference type="SAM" id="Phobius"/>
    </source>
</evidence>
<feature type="transmembrane region" description="Helical" evidence="7">
    <location>
        <begin position="477"/>
        <end position="497"/>
    </location>
</feature>
<dbReference type="InterPro" id="IPR006593">
    <property type="entry name" value="Cyt_b561/ferric_Rdtase_TM"/>
</dbReference>
<protein>
    <recommendedName>
        <fullName evidence="8">Cytochrome b561 domain-containing protein</fullName>
    </recommendedName>
</protein>
<dbReference type="GO" id="GO:0016020">
    <property type="term" value="C:membrane"/>
    <property type="evidence" value="ECO:0007669"/>
    <property type="project" value="UniProtKB-SubCell"/>
</dbReference>
<gene>
    <name evidence="9" type="ORF">FOL47_006532</name>
</gene>
<dbReference type="PANTHER" id="PTHR23130:SF171">
    <property type="entry name" value="OS01G0895300 PROTEIN"/>
    <property type="match status" value="1"/>
</dbReference>
<keyword evidence="3 7" id="KW-0812">Transmembrane</keyword>
<name>A0A7J6LSF2_PERCH</name>
<evidence type="ECO:0000313" key="10">
    <source>
        <dbReference type="Proteomes" id="UP000591131"/>
    </source>
</evidence>
<keyword evidence="2" id="KW-0813">Transport</keyword>
<dbReference type="SMART" id="SM00665">
    <property type="entry name" value="B561"/>
    <property type="match status" value="1"/>
</dbReference>
<keyword evidence="10" id="KW-1185">Reference proteome</keyword>
<organism evidence="9 10">
    <name type="scientific">Perkinsus chesapeaki</name>
    <name type="common">Clam parasite</name>
    <name type="synonym">Perkinsus andrewsi</name>
    <dbReference type="NCBI Taxonomy" id="330153"/>
    <lineage>
        <taxon>Eukaryota</taxon>
        <taxon>Sar</taxon>
        <taxon>Alveolata</taxon>
        <taxon>Perkinsozoa</taxon>
        <taxon>Perkinsea</taxon>
        <taxon>Perkinsida</taxon>
        <taxon>Perkinsidae</taxon>
        <taxon>Perkinsus</taxon>
    </lineage>
</organism>
<reference evidence="9 10" key="1">
    <citation type="submission" date="2020-04" db="EMBL/GenBank/DDBJ databases">
        <title>Perkinsus chesapeaki whole genome sequence.</title>
        <authorList>
            <person name="Bogema D.R."/>
        </authorList>
    </citation>
    <scope>NUCLEOTIDE SEQUENCE [LARGE SCALE GENOMIC DNA]</scope>
    <source>
        <strain evidence="9">ATCC PRA-425</strain>
    </source>
</reference>
<keyword evidence="6 7" id="KW-0472">Membrane</keyword>
<dbReference type="CDD" id="cd08760">
    <property type="entry name" value="Cyt_b561_FRRS1_like"/>
    <property type="match status" value="1"/>
</dbReference>
<dbReference type="OrthoDB" id="2419613at2759"/>
<evidence type="ECO:0000256" key="6">
    <source>
        <dbReference type="ARBA" id="ARBA00023136"/>
    </source>
</evidence>
<evidence type="ECO:0000259" key="8">
    <source>
        <dbReference type="PROSITE" id="PS50939"/>
    </source>
</evidence>
<dbReference type="SUPFAM" id="SSF50965">
    <property type="entry name" value="Galactose oxidase, central domain"/>
    <property type="match status" value="1"/>
</dbReference>
<evidence type="ECO:0000256" key="4">
    <source>
        <dbReference type="ARBA" id="ARBA00022982"/>
    </source>
</evidence>
<proteinExistence type="predicted"/>
<evidence type="ECO:0000256" key="3">
    <source>
        <dbReference type="ARBA" id="ARBA00022692"/>
    </source>
</evidence>
<evidence type="ECO:0000256" key="5">
    <source>
        <dbReference type="ARBA" id="ARBA00022989"/>
    </source>
</evidence>